<dbReference type="SUPFAM" id="SSF57667">
    <property type="entry name" value="beta-beta-alpha zinc fingers"/>
    <property type="match status" value="4"/>
</dbReference>
<proteinExistence type="predicted"/>
<dbReference type="GO" id="GO:0008270">
    <property type="term" value="F:zinc ion binding"/>
    <property type="evidence" value="ECO:0007669"/>
    <property type="project" value="UniProtKB-KW"/>
</dbReference>
<dbReference type="PROSITE" id="PS00028">
    <property type="entry name" value="ZINC_FINGER_C2H2_1"/>
    <property type="match status" value="6"/>
</dbReference>
<feature type="domain" description="C2H2-type" evidence="7">
    <location>
        <begin position="434"/>
        <end position="461"/>
    </location>
</feature>
<keyword evidence="4" id="KW-0862">Zinc</keyword>
<dbReference type="PANTHER" id="PTHR46179:SF25">
    <property type="entry name" value="METAL RESPONSE ELEMENT-BINDING TRANSCRIPTION FACTOR-1, ISOFORM C"/>
    <property type="match status" value="1"/>
</dbReference>
<name>A0A1A9ZMI4_GLOPL</name>
<feature type="region of interest" description="Disordered" evidence="6">
    <location>
        <begin position="843"/>
        <end position="883"/>
    </location>
</feature>
<reference evidence="8" key="2">
    <citation type="submission" date="2020-05" db="UniProtKB">
        <authorList>
            <consortium name="EnsemblMetazoa"/>
        </authorList>
    </citation>
    <scope>IDENTIFICATION</scope>
    <source>
        <strain evidence="8">IAEA</strain>
    </source>
</reference>
<dbReference type="Pfam" id="PF00096">
    <property type="entry name" value="zf-C2H2"/>
    <property type="match status" value="5"/>
</dbReference>
<dbReference type="Gene3D" id="3.30.160.60">
    <property type="entry name" value="Classic Zinc Finger"/>
    <property type="match status" value="6"/>
</dbReference>
<evidence type="ECO:0000256" key="2">
    <source>
        <dbReference type="ARBA" id="ARBA00022737"/>
    </source>
</evidence>
<dbReference type="FunFam" id="3.30.160.60:FF:000349">
    <property type="entry name" value="metal regulatory transcription factor 1"/>
    <property type="match status" value="1"/>
</dbReference>
<dbReference type="SMART" id="SM00355">
    <property type="entry name" value="ZnF_C2H2"/>
    <property type="match status" value="6"/>
</dbReference>
<dbReference type="FunFam" id="3.30.160.60:FF:000072">
    <property type="entry name" value="zinc finger protein 143 isoform X1"/>
    <property type="match status" value="4"/>
</dbReference>
<dbReference type="GO" id="GO:0006357">
    <property type="term" value="P:regulation of transcription by RNA polymerase II"/>
    <property type="evidence" value="ECO:0007669"/>
    <property type="project" value="TreeGrafter"/>
</dbReference>
<evidence type="ECO:0000256" key="1">
    <source>
        <dbReference type="ARBA" id="ARBA00022723"/>
    </source>
</evidence>
<dbReference type="InterPro" id="IPR036236">
    <property type="entry name" value="Znf_C2H2_sf"/>
</dbReference>
<evidence type="ECO:0000256" key="3">
    <source>
        <dbReference type="ARBA" id="ARBA00022771"/>
    </source>
</evidence>
<dbReference type="Proteomes" id="UP000092445">
    <property type="component" value="Unassembled WGS sequence"/>
</dbReference>
<dbReference type="EnsemblMetazoa" id="GPAI019277-RA">
    <property type="protein sequence ID" value="GPAI019277-PA"/>
    <property type="gene ID" value="GPAI019277"/>
</dbReference>
<keyword evidence="1" id="KW-0479">Metal-binding</keyword>
<keyword evidence="2" id="KW-0677">Repeat</keyword>
<protein>
    <recommendedName>
        <fullName evidence="7">C2H2-type domain-containing protein</fullName>
    </recommendedName>
</protein>
<feature type="region of interest" description="Disordered" evidence="6">
    <location>
        <begin position="505"/>
        <end position="527"/>
    </location>
</feature>
<dbReference type="InterPro" id="IPR013087">
    <property type="entry name" value="Znf_C2H2_type"/>
</dbReference>
<dbReference type="AlphaFoldDB" id="A0A1A9ZMI4"/>
<dbReference type="STRING" id="7398.A0A1A9ZMI4"/>
<feature type="domain" description="C2H2-type" evidence="7">
    <location>
        <begin position="345"/>
        <end position="374"/>
    </location>
</feature>
<evidence type="ECO:0000256" key="6">
    <source>
        <dbReference type="SAM" id="MobiDB-lite"/>
    </source>
</evidence>
<dbReference type="PROSITE" id="PS50157">
    <property type="entry name" value="ZINC_FINGER_C2H2_2"/>
    <property type="match status" value="6"/>
</dbReference>
<evidence type="ECO:0000256" key="4">
    <source>
        <dbReference type="ARBA" id="ARBA00022833"/>
    </source>
</evidence>
<feature type="domain" description="C2H2-type" evidence="7">
    <location>
        <begin position="375"/>
        <end position="404"/>
    </location>
</feature>
<feature type="compositionally biased region" description="Basic and acidic residues" evidence="6">
    <location>
        <begin position="517"/>
        <end position="527"/>
    </location>
</feature>
<dbReference type="VEuPathDB" id="VectorBase:GPAI019277"/>
<organism evidence="8 9">
    <name type="scientific">Glossina pallidipes</name>
    <name type="common">Tsetse fly</name>
    <dbReference type="NCBI Taxonomy" id="7398"/>
    <lineage>
        <taxon>Eukaryota</taxon>
        <taxon>Metazoa</taxon>
        <taxon>Ecdysozoa</taxon>
        <taxon>Arthropoda</taxon>
        <taxon>Hexapoda</taxon>
        <taxon>Insecta</taxon>
        <taxon>Pterygota</taxon>
        <taxon>Neoptera</taxon>
        <taxon>Endopterygota</taxon>
        <taxon>Diptera</taxon>
        <taxon>Brachycera</taxon>
        <taxon>Muscomorpha</taxon>
        <taxon>Hippoboscoidea</taxon>
        <taxon>Glossinidae</taxon>
        <taxon>Glossina</taxon>
    </lineage>
</organism>
<dbReference type="GO" id="GO:0005634">
    <property type="term" value="C:nucleus"/>
    <property type="evidence" value="ECO:0007669"/>
    <property type="project" value="UniProtKB-ARBA"/>
</dbReference>
<evidence type="ECO:0000256" key="5">
    <source>
        <dbReference type="PROSITE-ProRule" id="PRU00042"/>
    </source>
</evidence>
<sequence>MEIFYQQNIVLTNDSRDYDSSAYSSSATTSSLSNCSSISLPQLIKTTDGHNTPKAVVPLAALERDETVQYSGAGELVSQSIAEQQQQQQQVNQQVLHQLGFNVYDDNNVDLACSAIPTFKNLQEDEYTNNLLSMPDINNIFIQDDSILNYLNYSIEMTDTYSPTSSSSSSSSSSTTILTKQSLSSPLATDNSSVNATESNTLLALSMPTNNINYHELRVSDTNGNDTTVPSYHSAASKENACLKFEYAFENQKLVQIQPPVIVTDITTEPSAVSSYDTLNNALPILEANTNPSYMNLANDSYMEVNNEPDELLFCIRPGALHKQKGEPTYTTVSFESSDESLSRYKCNYENCYRSYSTIGNLRTHLKTHKGEYRFKCPEDGCSKAFLTSYSLKIHIRVHTKVKPYECDVGGCEKAFNTRYRLHAHLRLHNGETFNCNQCTKYFTTLSDLKKHMRTHTQERPYKCPEDTCGKSFTASHHLKTHIRTHTGERPYPCEETSCQKSFSTSHSLKSHKKTHQKETQFRPTRERKLKTNKRLITSKKSVSAVKKDSIASAENGKTCISYPKDDIYEEKAEQAAVSVIKTEAVEYIPQEVYAQRVDMKRSGSSLLAPKVESMSLPETSQAFQIAYAAEEEIPSPWIDSAILVPKPILPMAPVTSACVALPTEVTSYVNLTGNYSNSLSDAANAPPTSMATTHTSSSIANHNGVVNHIATNVVMDVDDSINNLHNENNSFSIPISAINETLEDSVAIQENIEDLLKYTDYSSEGDMETESLLNDILMTIDNASLLQKTLEQAEDVPADATGLIEVDLRRPRKPTLKQITADAGICSCTNCKCDHMKHCQSNCSTPSSSGSHEVETRKPATRYSKDESSRPKEHVRKQVSRSEAEINQNIEDVAMLLQNLASMSSGKAGGCCGGNTPNTSAQTGVMNTVSGYCGTMTANSNTIKLEEENPCSSKKLSLTTSNVHSDSGVTTSKIPPSVSNATNKAIKNSMCTCKSPSEGVANGCCVVICIKTLQALRKVLTRKNLNLMLCPQGQNNN</sequence>
<evidence type="ECO:0000313" key="8">
    <source>
        <dbReference type="EnsemblMetazoa" id="GPAI019277-PA"/>
    </source>
</evidence>
<feature type="domain" description="C2H2-type" evidence="7">
    <location>
        <begin position="492"/>
        <end position="521"/>
    </location>
</feature>
<accession>A0A1A9ZMI4</accession>
<dbReference type="InterPro" id="IPR051061">
    <property type="entry name" value="Zinc_finger_trans_reg"/>
</dbReference>
<feature type="compositionally biased region" description="Polar residues" evidence="6">
    <location>
        <begin position="843"/>
        <end position="852"/>
    </location>
</feature>
<feature type="compositionally biased region" description="Basic and acidic residues" evidence="6">
    <location>
        <begin position="853"/>
        <end position="873"/>
    </location>
</feature>
<feature type="domain" description="C2H2-type" evidence="7">
    <location>
        <begin position="405"/>
        <end position="434"/>
    </location>
</feature>
<keyword evidence="9" id="KW-1185">Reference proteome</keyword>
<evidence type="ECO:0000259" key="7">
    <source>
        <dbReference type="PROSITE" id="PS50157"/>
    </source>
</evidence>
<dbReference type="PANTHER" id="PTHR46179">
    <property type="entry name" value="ZINC FINGER PROTEIN"/>
    <property type="match status" value="1"/>
</dbReference>
<reference evidence="9" key="1">
    <citation type="submission" date="2014-03" db="EMBL/GenBank/DDBJ databases">
        <authorList>
            <person name="Aksoy S."/>
            <person name="Warren W."/>
            <person name="Wilson R.K."/>
        </authorList>
    </citation>
    <scope>NUCLEOTIDE SEQUENCE [LARGE SCALE GENOMIC DNA]</scope>
    <source>
        <strain evidence="9">IAEA</strain>
    </source>
</reference>
<keyword evidence="3 5" id="KW-0863">Zinc-finger</keyword>
<evidence type="ECO:0000313" key="9">
    <source>
        <dbReference type="Proteomes" id="UP000092445"/>
    </source>
</evidence>
<feature type="domain" description="C2H2-type" evidence="7">
    <location>
        <begin position="462"/>
        <end position="491"/>
    </location>
</feature>
<dbReference type="FunFam" id="3.30.160.60:FF:000397">
    <property type="entry name" value="Metal regulatory transcription factor 1"/>
    <property type="match status" value="1"/>
</dbReference>